<evidence type="ECO:0000256" key="6">
    <source>
        <dbReference type="ARBA" id="ARBA00023004"/>
    </source>
</evidence>
<dbReference type="InterPro" id="IPR036942">
    <property type="entry name" value="Beta-barrel_TonB_sf"/>
</dbReference>
<dbReference type="PANTHER" id="PTHR32552:SF81">
    <property type="entry name" value="TONB-DEPENDENT OUTER MEMBRANE RECEPTOR"/>
    <property type="match status" value="1"/>
</dbReference>
<evidence type="ECO:0000256" key="2">
    <source>
        <dbReference type="ARBA" id="ARBA00022448"/>
    </source>
</evidence>
<evidence type="ECO:0000256" key="7">
    <source>
        <dbReference type="ARBA" id="ARBA00023065"/>
    </source>
</evidence>
<keyword evidence="13" id="KW-0732">Signal</keyword>
<dbReference type="PROSITE" id="PS52016">
    <property type="entry name" value="TONB_DEPENDENT_REC_3"/>
    <property type="match status" value="1"/>
</dbReference>
<evidence type="ECO:0000259" key="15">
    <source>
        <dbReference type="Pfam" id="PF07715"/>
    </source>
</evidence>
<comment type="caution">
    <text evidence="16">The sequence shown here is derived from an EMBL/GenBank/DDBJ whole genome shotgun (WGS) entry which is preliminary data.</text>
</comment>
<dbReference type="PANTHER" id="PTHR32552">
    <property type="entry name" value="FERRICHROME IRON RECEPTOR-RELATED"/>
    <property type="match status" value="1"/>
</dbReference>
<dbReference type="InterPro" id="IPR000531">
    <property type="entry name" value="Beta-barrel_TonB"/>
</dbReference>
<keyword evidence="5 11" id="KW-0812">Transmembrane</keyword>
<keyword evidence="3 11" id="KW-1134">Transmembrane beta strand</keyword>
<evidence type="ECO:0000256" key="10">
    <source>
        <dbReference type="ARBA" id="ARBA00023237"/>
    </source>
</evidence>
<dbReference type="Proteomes" id="UP000549617">
    <property type="component" value="Unassembled WGS sequence"/>
</dbReference>
<dbReference type="GO" id="GO:0006826">
    <property type="term" value="P:iron ion transport"/>
    <property type="evidence" value="ECO:0007669"/>
    <property type="project" value="UniProtKB-KW"/>
</dbReference>
<dbReference type="InterPro" id="IPR039426">
    <property type="entry name" value="TonB-dep_rcpt-like"/>
</dbReference>
<dbReference type="EMBL" id="JACIJC010000001">
    <property type="protein sequence ID" value="MBB5684955.1"/>
    <property type="molecule type" value="Genomic_DNA"/>
</dbReference>
<dbReference type="RefSeq" id="WP_246350279.1">
    <property type="nucleotide sequence ID" value="NZ_JACIJC010000001.1"/>
</dbReference>
<dbReference type="CDD" id="cd01347">
    <property type="entry name" value="ligand_gated_channel"/>
    <property type="match status" value="1"/>
</dbReference>
<keyword evidence="17" id="KW-1185">Reference proteome</keyword>
<keyword evidence="7" id="KW-0406">Ion transport</keyword>
<keyword evidence="10 11" id="KW-0998">Cell outer membrane</keyword>
<keyword evidence="16" id="KW-0675">Receptor</keyword>
<organism evidence="16 17">
    <name type="scientific">Sphingobium boeckii</name>
    <dbReference type="NCBI Taxonomy" id="1082345"/>
    <lineage>
        <taxon>Bacteria</taxon>
        <taxon>Pseudomonadati</taxon>
        <taxon>Pseudomonadota</taxon>
        <taxon>Alphaproteobacteria</taxon>
        <taxon>Sphingomonadales</taxon>
        <taxon>Sphingomonadaceae</taxon>
        <taxon>Sphingobium</taxon>
    </lineage>
</organism>
<dbReference type="Pfam" id="PF07715">
    <property type="entry name" value="Plug"/>
    <property type="match status" value="1"/>
</dbReference>
<evidence type="ECO:0000256" key="9">
    <source>
        <dbReference type="ARBA" id="ARBA00023136"/>
    </source>
</evidence>
<evidence type="ECO:0000313" key="16">
    <source>
        <dbReference type="EMBL" id="MBB5684955.1"/>
    </source>
</evidence>
<feature type="domain" description="TonB-dependent receptor-like beta-barrel" evidence="14">
    <location>
        <begin position="250"/>
        <end position="696"/>
    </location>
</feature>
<dbReference type="GO" id="GO:0009279">
    <property type="term" value="C:cell outer membrane"/>
    <property type="evidence" value="ECO:0007669"/>
    <property type="project" value="UniProtKB-SubCell"/>
</dbReference>
<name>A0A7W9AFY1_9SPHN</name>
<accession>A0A7W9AFY1</accession>
<dbReference type="SUPFAM" id="SSF56935">
    <property type="entry name" value="Porins"/>
    <property type="match status" value="1"/>
</dbReference>
<keyword evidence="4" id="KW-0410">Iron transport</keyword>
<gene>
    <name evidence="16" type="ORF">FHS49_000946</name>
</gene>
<comment type="similarity">
    <text evidence="11 12">Belongs to the TonB-dependent receptor family.</text>
</comment>
<evidence type="ECO:0000256" key="13">
    <source>
        <dbReference type="SAM" id="SignalP"/>
    </source>
</evidence>
<evidence type="ECO:0000313" key="17">
    <source>
        <dbReference type="Proteomes" id="UP000549617"/>
    </source>
</evidence>
<feature type="signal peptide" evidence="13">
    <location>
        <begin position="1"/>
        <end position="39"/>
    </location>
</feature>
<evidence type="ECO:0000256" key="11">
    <source>
        <dbReference type="PROSITE-ProRule" id="PRU01360"/>
    </source>
</evidence>
<protein>
    <submittedName>
        <fullName evidence="16">Iron complex outermembrane receptor protein</fullName>
    </submittedName>
</protein>
<evidence type="ECO:0000259" key="14">
    <source>
        <dbReference type="Pfam" id="PF00593"/>
    </source>
</evidence>
<dbReference type="InterPro" id="IPR012910">
    <property type="entry name" value="Plug_dom"/>
</dbReference>
<evidence type="ECO:0000256" key="5">
    <source>
        <dbReference type="ARBA" id="ARBA00022692"/>
    </source>
</evidence>
<evidence type="ECO:0000256" key="3">
    <source>
        <dbReference type="ARBA" id="ARBA00022452"/>
    </source>
</evidence>
<keyword evidence="2 11" id="KW-0813">Transport</keyword>
<keyword evidence="6" id="KW-0408">Iron</keyword>
<proteinExistence type="inferred from homology"/>
<keyword evidence="9 11" id="KW-0472">Membrane</keyword>
<feature type="domain" description="TonB-dependent receptor plug" evidence="15">
    <location>
        <begin position="65"/>
        <end position="172"/>
    </location>
</feature>
<reference evidence="16 17" key="1">
    <citation type="submission" date="2020-08" db="EMBL/GenBank/DDBJ databases">
        <title>Genomic Encyclopedia of Type Strains, Phase IV (KMG-IV): sequencing the most valuable type-strain genomes for metagenomic binning, comparative biology and taxonomic classification.</title>
        <authorList>
            <person name="Goeker M."/>
        </authorList>
    </citation>
    <scope>NUCLEOTIDE SEQUENCE [LARGE SCALE GENOMIC DNA]</scope>
    <source>
        <strain evidence="16 17">DSM 25079</strain>
    </source>
</reference>
<keyword evidence="8 12" id="KW-0798">TonB box</keyword>
<evidence type="ECO:0000256" key="12">
    <source>
        <dbReference type="RuleBase" id="RU003357"/>
    </source>
</evidence>
<feature type="chain" id="PRO_5031150024" evidence="13">
    <location>
        <begin position="40"/>
        <end position="730"/>
    </location>
</feature>
<dbReference type="Pfam" id="PF00593">
    <property type="entry name" value="TonB_dep_Rec_b-barrel"/>
    <property type="match status" value="1"/>
</dbReference>
<evidence type="ECO:0000256" key="4">
    <source>
        <dbReference type="ARBA" id="ARBA00022496"/>
    </source>
</evidence>
<dbReference type="AlphaFoldDB" id="A0A7W9AFY1"/>
<evidence type="ECO:0000256" key="8">
    <source>
        <dbReference type="ARBA" id="ARBA00023077"/>
    </source>
</evidence>
<sequence length="730" mass="80786">MEMRSHYCLKSLNTRLAYLQGVSAVAMALFIVQPGQAQAQTAYNEIVTPDDGEITVTARRRNESLQQVPLSVSAFTGDQLVAQGVTTLKDLNQSIPGLQYSDRGNLQTEITIRGIGGDSRNIGIESGVGMYIDGVYVARTSGYNADISDVQQVEVLRGPQGTLFGKNTIGGVINIVTKKPTETTEGFISASYGNYNAFRTQASLSGQIANNLFGKVTVATWDRDGYIYNPLRDEDLNNEDRRGGRAQLRWLPSEALEINLSADFTRDRKRTVLNQISTPEGAAAPYFTGDRFTVPADQRNLDNRDMWGTSLTVDYTLDSGAVLSSISAVRDIKLLIYSDADQLPIDLVHSGPFTDISEMYSQELRFVSPTTGPLKYVAGLYYFDQKSAGERTLSANLPAHFEVFNDAHARTKSYAAYVNADYTIAPPLTFTAGIRYTSERKTGDFFQTRPSLNYDLQDFRLKNSNVSWTGSVRYELSRNLTTYFSISRGFKSGGFNMDSIGAAGLIEDDLTFRPEKVTQYELGLKGRTSDNLLRFSAALFDLEYKNKQVAQYVSTTLQPVPTVQVTNAGQARVRGAELELTLKPVEGLTLSGNASYLDATYTSFPRAALIDGAYLNYTGNNIERTPEWTANGMVEYRHELTSGQIVGMGGVSYIGRTALQADNDPRLIEQGYTLFNSRLGYEASGGISVYLWVKNITNKDYRVFSRYFAGISNTVYGEPRTYGIDARYKF</sequence>
<evidence type="ECO:0000256" key="1">
    <source>
        <dbReference type="ARBA" id="ARBA00004571"/>
    </source>
</evidence>
<comment type="subcellular location">
    <subcellularLocation>
        <location evidence="1 11">Cell outer membrane</location>
        <topology evidence="1 11">Multi-pass membrane protein</topology>
    </subcellularLocation>
</comment>
<dbReference type="Gene3D" id="2.40.170.20">
    <property type="entry name" value="TonB-dependent receptor, beta-barrel domain"/>
    <property type="match status" value="1"/>
</dbReference>